<proteinExistence type="predicted"/>
<keyword evidence="1" id="KW-0413">Isomerase</keyword>
<sequence>MPHLTLEYTANLGLDADAALLALNHALAGSGLFEEADIKSRAVPLHSFRSGTAATPRAFAHARLALMPGRDAASKRHLADALLAALSAQVSSPGLETQLCVELQEIEADCYAKEYRHG</sequence>
<dbReference type="PANTHER" id="PTHR37950:SF1">
    <property type="entry name" value="4-HYDROXYPHENYLACETATE CATABOLISM PROTEIN"/>
    <property type="match status" value="1"/>
</dbReference>
<comment type="caution">
    <text evidence="1">The sequence shown here is derived from an EMBL/GenBank/DDBJ whole genome shotgun (WGS) entry which is preliminary data.</text>
</comment>
<evidence type="ECO:0000313" key="1">
    <source>
        <dbReference type="EMBL" id="TDN53522.1"/>
    </source>
</evidence>
<name>A0A4V3BNG3_9RHOO</name>
<dbReference type="AlphaFoldDB" id="A0A4V3BNG3"/>
<dbReference type="Pfam" id="PF02962">
    <property type="entry name" value="CHMI"/>
    <property type="match status" value="1"/>
</dbReference>
<dbReference type="InterPro" id="IPR004220">
    <property type="entry name" value="5-COMe_2-OHmuconate_Isoase"/>
</dbReference>
<dbReference type="InterPro" id="IPR014347">
    <property type="entry name" value="Tautomerase/MIF_sf"/>
</dbReference>
<gene>
    <name evidence="1" type="ORF">C7389_105197</name>
</gene>
<dbReference type="Gene3D" id="3.30.429.10">
    <property type="entry name" value="Macrophage Migration Inhibitory Factor"/>
    <property type="match status" value="1"/>
</dbReference>
<reference evidence="1 2" key="1">
    <citation type="submission" date="2019-03" db="EMBL/GenBank/DDBJ databases">
        <title>Genomic Encyclopedia of Type Strains, Phase IV (KMG-IV): sequencing the most valuable type-strain genomes for metagenomic binning, comparative biology and taxonomic classification.</title>
        <authorList>
            <person name="Goeker M."/>
        </authorList>
    </citation>
    <scope>NUCLEOTIDE SEQUENCE [LARGE SCALE GENOMIC DNA]</scope>
    <source>
        <strain evidence="1 2">DSM 12121</strain>
    </source>
</reference>
<keyword evidence="2" id="KW-1185">Reference proteome</keyword>
<dbReference type="OrthoDB" id="9814215at2"/>
<dbReference type="GO" id="GO:0008704">
    <property type="term" value="F:5-carboxymethyl-2-hydroxymuconate delta-isomerase activity"/>
    <property type="evidence" value="ECO:0007669"/>
    <property type="project" value="InterPro"/>
</dbReference>
<accession>A0A4V3BNG3</accession>
<evidence type="ECO:0000313" key="2">
    <source>
        <dbReference type="Proteomes" id="UP000295129"/>
    </source>
</evidence>
<dbReference type="SUPFAM" id="SSF55331">
    <property type="entry name" value="Tautomerase/MIF"/>
    <property type="match status" value="1"/>
</dbReference>
<organism evidence="1 2">
    <name type="scientific">Azoarcus indigens</name>
    <dbReference type="NCBI Taxonomy" id="29545"/>
    <lineage>
        <taxon>Bacteria</taxon>
        <taxon>Pseudomonadati</taxon>
        <taxon>Pseudomonadota</taxon>
        <taxon>Betaproteobacteria</taxon>
        <taxon>Rhodocyclales</taxon>
        <taxon>Zoogloeaceae</taxon>
        <taxon>Azoarcus</taxon>
    </lineage>
</organism>
<dbReference type="PANTHER" id="PTHR37950">
    <property type="entry name" value="4-HYDROXYPHENYLACETATE CATABOLISM PROTEIN"/>
    <property type="match status" value="1"/>
</dbReference>
<dbReference type="RefSeq" id="WP_133590182.1">
    <property type="nucleotide sequence ID" value="NZ_SNVV01000005.1"/>
</dbReference>
<protein>
    <submittedName>
        <fullName evidence="1">5-carboxymethyl-2-hydroxymuconate isomerase</fullName>
    </submittedName>
</protein>
<dbReference type="EMBL" id="SNVV01000005">
    <property type="protein sequence ID" value="TDN53522.1"/>
    <property type="molecule type" value="Genomic_DNA"/>
</dbReference>
<dbReference type="Proteomes" id="UP000295129">
    <property type="component" value="Unassembled WGS sequence"/>
</dbReference>